<proteinExistence type="predicted"/>
<evidence type="ECO:0000313" key="2">
    <source>
        <dbReference type="Proteomes" id="UP000094112"/>
    </source>
</evidence>
<evidence type="ECO:0000313" key="1">
    <source>
        <dbReference type="EMBL" id="ODQ62721.1"/>
    </source>
</evidence>
<dbReference type="GeneID" id="30203401"/>
<dbReference type="Proteomes" id="UP000094112">
    <property type="component" value="Unassembled WGS sequence"/>
</dbReference>
<organism evidence="1 2">
    <name type="scientific">Wickerhamomyces anomalus (strain ATCC 58044 / CBS 1984 / NCYC 433 / NRRL Y-366-8)</name>
    <name type="common">Yeast</name>
    <name type="synonym">Hansenula anomala</name>
    <dbReference type="NCBI Taxonomy" id="683960"/>
    <lineage>
        <taxon>Eukaryota</taxon>
        <taxon>Fungi</taxon>
        <taxon>Dikarya</taxon>
        <taxon>Ascomycota</taxon>
        <taxon>Saccharomycotina</taxon>
        <taxon>Saccharomycetes</taxon>
        <taxon>Phaffomycetales</taxon>
        <taxon>Wickerhamomycetaceae</taxon>
        <taxon>Wickerhamomyces</taxon>
    </lineage>
</organism>
<dbReference type="AlphaFoldDB" id="A0A1E3PBG7"/>
<gene>
    <name evidence="1" type="ORF">WICANDRAFT_88491</name>
</gene>
<protein>
    <submittedName>
        <fullName evidence="1">Uncharacterized protein</fullName>
    </submittedName>
</protein>
<accession>A0A1E3PBG7</accession>
<dbReference type="RefSeq" id="XP_019041928.1">
    <property type="nucleotide sequence ID" value="XM_019186155.1"/>
</dbReference>
<sequence length="505" mass="58032">MAGNYIIINQDSFGNNSRLSQQFTAISPALIGKNFNISNELKVYIKHNPIIIIYIPSYMLNSKELGGLIGHIMYYFPKKFIRVAITDAAFTKHDVYHILRFFIDSINSGNVVGFDYPGIVTLENRIFERIYLLSIGNRFFLDTSILNTYSYYFPDAVNLKHEISGINLDKVKYIMLDVPNLKNMVIHLSDSCYGITTDHYFRNLLSPNLANLEISFQRTKYYVPATKLQLNVSVLLNKFQMLKELKIDAEGAVLEFDASLEVYAMLDSFILQNYFEPFQLETKIFQNIKSIEFENLAGLVHIDALEDCEKLSSLKIHNCPYIISIENLNLNQLKYFTFTSLHTEAPFLKIQNVSLKNVQMLKFVLRCPGLIIIKNIRATSLVSFVYNCRSLNTLNFPSATIFDDGVNSPNLINLKYTVASTRELVELLNNKFVFERINYLIVHNIGPFGKTVQEMKDQIENAFEEDFPPFELTYYQNDEDKLNVSLTGLHRIGCTDRECDSSLDS</sequence>
<keyword evidence="2" id="KW-1185">Reference proteome</keyword>
<dbReference type="EMBL" id="KV454208">
    <property type="protein sequence ID" value="ODQ62721.1"/>
    <property type="molecule type" value="Genomic_DNA"/>
</dbReference>
<reference evidence="1 2" key="1">
    <citation type="journal article" date="2016" name="Proc. Natl. Acad. Sci. U.S.A.">
        <title>Comparative genomics of biotechnologically important yeasts.</title>
        <authorList>
            <person name="Riley R."/>
            <person name="Haridas S."/>
            <person name="Wolfe K.H."/>
            <person name="Lopes M.R."/>
            <person name="Hittinger C.T."/>
            <person name="Goeker M."/>
            <person name="Salamov A.A."/>
            <person name="Wisecaver J.H."/>
            <person name="Long T.M."/>
            <person name="Calvey C.H."/>
            <person name="Aerts A.L."/>
            <person name="Barry K.W."/>
            <person name="Choi C."/>
            <person name="Clum A."/>
            <person name="Coughlan A.Y."/>
            <person name="Deshpande S."/>
            <person name="Douglass A.P."/>
            <person name="Hanson S.J."/>
            <person name="Klenk H.-P."/>
            <person name="LaButti K.M."/>
            <person name="Lapidus A."/>
            <person name="Lindquist E.A."/>
            <person name="Lipzen A.M."/>
            <person name="Meier-Kolthoff J.P."/>
            <person name="Ohm R.A."/>
            <person name="Otillar R.P."/>
            <person name="Pangilinan J.L."/>
            <person name="Peng Y."/>
            <person name="Rokas A."/>
            <person name="Rosa C.A."/>
            <person name="Scheuner C."/>
            <person name="Sibirny A.A."/>
            <person name="Slot J.C."/>
            <person name="Stielow J.B."/>
            <person name="Sun H."/>
            <person name="Kurtzman C.P."/>
            <person name="Blackwell M."/>
            <person name="Grigoriev I.V."/>
            <person name="Jeffries T.W."/>
        </authorList>
    </citation>
    <scope>NUCLEOTIDE SEQUENCE [LARGE SCALE GENOMIC DNA]</scope>
    <source>
        <strain evidence="2">ATCC 58044 / CBS 1984 / NCYC 433 / NRRL Y-366-8</strain>
    </source>
</reference>
<name>A0A1E3PBG7_WICAA</name>